<proteinExistence type="predicted"/>
<sequence>MRISAVVAFISLAFGVAPSISVRTNPSRRSVNPQVPHGQGGTPVDSHRGDNSQEILTFEHGDPKMKDHVTQGKSSQNPGGRDEHWHNAEILPPGKSYDDNNSRRVDRTPGGNDWRVRSTTRPLPRRDIFSWRAKNSKPGK</sequence>
<organism evidence="1 2">
    <name type="scientific">Russula earlei</name>
    <dbReference type="NCBI Taxonomy" id="71964"/>
    <lineage>
        <taxon>Eukaryota</taxon>
        <taxon>Fungi</taxon>
        <taxon>Dikarya</taxon>
        <taxon>Basidiomycota</taxon>
        <taxon>Agaricomycotina</taxon>
        <taxon>Agaricomycetes</taxon>
        <taxon>Russulales</taxon>
        <taxon>Russulaceae</taxon>
        <taxon>Russula</taxon>
    </lineage>
</organism>
<name>A0ACC0U105_9AGAM</name>
<gene>
    <name evidence="1" type="ORF">F5148DRAFT_1229261</name>
</gene>
<protein>
    <submittedName>
        <fullName evidence="1">Uncharacterized protein</fullName>
    </submittedName>
</protein>
<evidence type="ECO:0000313" key="2">
    <source>
        <dbReference type="Proteomes" id="UP001207468"/>
    </source>
</evidence>
<keyword evidence="2" id="KW-1185">Reference proteome</keyword>
<evidence type="ECO:0000313" key="1">
    <source>
        <dbReference type="EMBL" id="KAI9454529.1"/>
    </source>
</evidence>
<dbReference type="Proteomes" id="UP001207468">
    <property type="component" value="Unassembled WGS sequence"/>
</dbReference>
<accession>A0ACC0U105</accession>
<comment type="caution">
    <text evidence="1">The sequence shown here is derived from an EMBL/GenBank/DDBJ whole genome shotgun (WGS) entry which is preliminary data.</text>
</comment>
<reference evidence="1" key="1">
    <citation type="submission" date="2021-03" db="EMBL/GenBank/DDBJ databases">
        <title>Evolutionary priming and transition to the ectomycorrhizal habit in an iconic lineage of mushroom-forming fungi: is preadaptation a requirement?</title>
        <authorList>
            <consortium name="DOE Joint Genome Institute"/>
            <person name="Looney B.P."/>
            <person name="Miyauchi S."/>
            <person name="Morin E."/>
            <person name="Drula E."/>
            <person name="Courty P.E."/>
            <person name="Chicoki N."/>
            <person name="Fauchery L."/>
            <person name="Kohler A."/>
            <person name="Kuo A."/>
            <person name="LaButti K."/>
            <person name="Pangilinan J."/>
            <person name="Lipzen A."/>
            <person name="Riley R."/>
            <person name="Andreopoulos W."/>
            <person name="He G."/>
            <person name="Johnson J."/>
            <person name="Barry K.W."/>
            <person name="Grigoriev I.V."/>
            <person name="Nagy L."/>
            <person name="Hibbett D."/>
            <person name="Henrissat B."/>
            <person name="Matheny P.B."/>
            <person name="Labbe J."/>
            <person name="Martin A.F."/>
        </authorList>
    </citation>
    <scope>NUCLEOTIDE SEQUENCE</scope>
    <source>
        <strain evidence="1">BPL698</strain>
    </source>
</reference>
<dbReference type="EMBL" id="JAGFNK010000271">
    <property type="protein sequence ID" value="KAI9454529.1"/>
    <property type="molecule type" value="Genomic_DNA"/>
</dbReference>